<protein>
    <submittedName>
        <fullName evidence="2">Uncharacterized protein</fullName>
    </submittedName>
</protein>
<feature type="region of interest" description="Disordered" evidence="1">
    <location>
        <begin position="104"/>
        <end position="144"/>
    </location>
</feature>
<dbReference type="EMBL" id="RRYP01007254">
    <property type="protein sequence ID" value="TNV80635.1"/>
    <property type="molecule type" value="Genomic_DNA"/>
</dbReference>
<gene>
    <name evidence="2" type="ORF">FGO68_gene17420</name>
</gene>
<comment type="caution">
    <text evidence="2">The sequence shown here is derived from an EMBL/GenBank/DDBJ whole genome shotgun (WGS) entry which is preliminary data.</text>
</comment>
<sequence>MSFTCQPNTPRNLSPLRSSHHPNGTVLTRLQFRRHLNAFKSSTPLRVCKVCCQVLEIGKKFTLKMCGRCYNAHWRAIIKSRAGAVTASEFTSSTASLPSATLTQVTSDTSMTTPTSCEAPESAPLVPATDEPSTPMQCESEASLSQPECQYSDANMGQMATIVEEESTSDKHVDPTPSPPILHIHPSWKAQLRQLFTSMDLPFPYQD</sequence>
<evidence type="ECO:0000313" key="3">
    <source>
        <dbReference type="Proteomes" id="UP000785679"/>
    </source>
</evidence>
<accession>A0A8J8NUQ6</accession>
<feature type="compositionally biased region" description="Polar residues" evidence="1">
    <location>
        <begin position="104"/>
        <end position="116"/>
    </location>
</feature>
<evidence type="ECO:0000256" key="1">
    <source>
        <dbReference type="SAM" id="MobiDB-lite"/>
    </source>
</evidence>
<feature type="compositionally biased region" description="Polar residues" evidence="1">
    <location>
        <begin position="131"/>
        <end position="144"/>
    </location>
</feature>
<evidence type="ECO:0000313" key="2">
    <source>
        <dbReference type="EMBL" id="TNV80635.1"/>
    </source>
</evidence>
<name>A0A8J8NUQ6_HALGN</name>
<feature type="region of interest" description="Disordered" evidence="1">
    <location>
        <begin position="1"/>
        <end position="22"/>
    </location>
</feature>
<reference evidence="2" key="1">
    <citation type="submission" date="2019-06" db="EMBL/GenBank/DDBJ databases">
        <authorList>
            <person name="Zheng W."/>
        </authorList>
    </citation>
    <scope>NUCLEOTIDE SEQUENCE</scope>
    <source>
        <strain evidence="2">QDHG01</strain>
    </source>
</reference>
<organism evidence="2 3">
    <name type="scientific">Halteria grandinella</name>
    <dbReference type="NCBI Taxonomy" id="5974"/>
    <lineage>
        <taxon>Eukaryota</taxon>
        <taxon>Sar</taxon>
        <taxon>Alveolata</taxon>
        <taxon>Ciliophora</taxon>
        <taxon>Intramacronucleata</taxon>
        <taxon>Spirotrichea</taxon>
        <taxon>Stichotrichia</taxon>
        <taxon>Sporadotrichida</taxon>
        <taxon>Halteriidae</taxon>
        <taxon>Halteria</taxon>
    </lineage>
</organism>
<dbReference type="Proteomes" id="UP000785679">
    <property type="component" value="Unassembled WGS sequence"/>
</dbReference>
<keyword evidence="3" id="KW-1185">Reference proteome</keyword>
<proteinExistence type="predicted"/>
<dbReference type="AlphaFoldDB" id="A0A8J8NUQ6"/>